<feature type="compositionally biased region" description="Basic and acidic residues" evidence="7">
    <location>
        <begin position="235"/>
        <end position="254"/>
    </location>
</feature>
<feature type="region of interest" description="Disordered" evidence="7">
    <location>
        <begin position="231"/>
        <end position="256"/>
    </location>
</feature>
<dbReference type="PROSITE" id="PS00028">
    <property type="entry name" value="ZINC_FINGER_C2H2_1"/>
    <property type="match status" value="1"/>
</dbReference>
<keyword evidence="1 6" id="KW-0489">Methyltransferase</keyword>
<dbReference type="Pfam" id="PF12756">
    <property type="entry name" value="zf-C2H2_2"/>
    <property type="match status" value="1"/>
</dbReference>
<organism evidence="9 10">
    <name type="scientific">Ceratopteris richardii</name>
    <name type="common">Triangle waterfern</name>
    <dbReference type="NCBI Taxonomy" id="49495"/>
    <lineage>
        <taxon>Eukaryota</taxon>
        <taxon>Viridiplantae</taxon>
        <taxon>Streptophyta</taxon>
        <taxon>Embryophyta</taxon>
        <taxon>Tracheophyta</taxon>
        <taxon>Polypodiopsida</taxon>
        <taxon>Polypodiidae</taxon>
        <taxon>Polypodiales</taxon>
        <taxon>Pteridineae</taxon>
        <taxon>Pteridaceae</taxon>
        <taxon>Parkerioideae</taxon>
        <taxon>Ceratopteris</taxon>
    </lineage>
</organism>
<comment type="catalytic activity">
    <reaction evidence="5">
        <text>L-arginyl-[protein] + S-adenosyl-L-methionine = N(omega)-methyl-L-arginyl-[protein] + S-adenosyl-L-homocysteine + H(+)</text>
        <dbReference type="Rhea" id="RHEA:48100"/>
        <dbReference type="Rhea" id="RHEA-COMP:10532"/>
        <dbReference type="Rhea" id="RHEA-COMP:11990"/>
        <dbReference type="ChEBI" id="CHEBI:15378"/>
        <dbReference type="ChEBI" id="CHEBI:29965"/>
        <dbReference type="ChEBI" id="CHEBI:57856"/>
        <dbReference type="ChEBI" id="CHEBI:59789"/>
        <dbReference type="ChEBI" id="CHEBI:65280"/>
    </reaction>
    <physiologicalReaction direction="left-to-right" evidence="5">
        <dbReference type="Rhea" id="RHEA:48101"/>
    </physiologicalReaction>
</comment>
<dbReference type="AlphaFoldDB" id="A0A8T2UTX9"/>
<evidence type="ECO:0000259" key="8">
    <source>
        <dbReference type="PROSITE" id="PS00028"/>
    </source>
</evidence>
<sequence>MELEVYPLDGKEECESVDSEGSQEDGGEGNEGQWEDWTADESQEEFICLFCPDRFGSTSQLFDHCSEQHAFDFSRIKDDLNLDFYGSIRFINFVRAQVACNTCWACGLIIESHALLLQHFHSTKHGDIKSQEDKSHLIINYDSCSHPGPPWQDEKYLKPFFENDALLYSFEESFEDDTSLERVNTQIIKDCLGDTELESLLLAACEVNDEDATSSATAGFKTLPLYGHPVSDQYGSKEQDNGHPHQVDSKEKSVETGADDIPAHNVCAVLKKHRNKLKVSFTEVAARERYSINQSYFGSYSTFGIHREMLSDKVRTDAYESAITRNPSLLKGAVVMDLGCGTGILSLFAAKAGAQKVIAVDGSKRMCVVAQQVAQANGFSNGIHSDRDERTGPVIDVVHGMIEEVNLEKIIDGKSVDVLVSEWMGYCLLYESMLSSVLFARDRWLKPGGAILPDIAEMYLAGFGVGGTSLPFWENVYGFDMKCIGKEVLEDATSSLIVDVVESKDIVTNPCLFKRFDLVTMHDSDIDFTASFELNPLASPQKESESGSVWCYGVVVWFDTQFSGRFAKENPVLLSTSPYTPKTHWSQTLLTFQEPVCLSCSTDPYQKDIGSGKVGSAASPAAAIKGRISIARSSRHRSIDISLEMTAVGPSGIAQDWPVQLFDM</sequence>
<dbReference type="OMA" id="YSHFAIH"/>
<dbReference type="PANTHER" id="PTHR11006:SF89">
    <property type="entry name" value="PROTEIN ARGININE N-METHYLTRANSFERASE 3-RELATED"/>
    <property type="match status" value="1"/>
</dbReference>
<dbReference type="InterPro" id="IPR055135">
    <property type="entry name" value="PRMT_dom"/>
</dbReference>
<evidence type="ECO:0000256" key="3">
    <source>
        <dbReference type="ARBA" id="ARBA00022691"/>
    </source>
</evidence>
<dbReference type="SUPFAM" id="SSF53335">
    <property type="entry name" value="S-adenosyl-L-methionine-dependent methyltransferases"/>
    <property type="match status" value="1"/>
</dbReference>
<dbReference type="EMBL" id="CM035410">
    <property type="protein sequence ID" value="KAH7437356.1"/>
    <property type="molecule type" value="Genomic_DNA"/>
</dbReference>
<evidence type="ECO:0000256" key="7">
    <source>
        <dbReference type="SAM" id="MobiDB-lite"/>
    </source>
</evidence>
<dbReference type="CDD" id="cd02440">
    <property type="entry name" value="AdoMet_MTases"/>
    <property type="match status" value="1"/>
</dbReference>
<evidence type="ECO:0000256" key="6">
    <source>
        <dbReference type="PROSITE-ProRule" id="PRU01015"/>
    </source>
</evidence>
<comment type="catalytic activity">
    <reaction evidence="4">
        <text>L-arginyl-[protein] + 2 S-adenosyl-L-methionine = N(omega),N(omega)-dimethyl-L-arginyl-[protein] + 2 S-adenosyl-L-homocysteine + 2 H(+)</text>
        <dbReference type="Rhea" id="RHEA:48096"/>
        <dbReference type="Rhea" id="RHEA-COMP:10532"/>
        <dbReference type="Rhea" id="RHEA-COMP:11991"/>
        <dbReference type="ChEBI" id="CHEBI:15378"/>
        <dbReference type="ChEBI" id="CHEBI:29965"/>
        <dbReference type="ChEBI" id="CHEBI:57856"/>
        <dbReference type="ChEBI" id="CHEBI:59789"/>
        <dbReference type="ChEBI" id="CHEBI:61897"/>
        <dbReference type="EC" id="2.1.1.319"/>
    </reaction>
    <physiologicalReaction direction="left-to-right" evidence="4">
        <dbReference type="Rhea" id="RHEA:48097"/>
    </physiologicalReaction>
</comment>
<dbReference type="FunFam" id="3.40.50.150:FF:000016">
    <property type="entry name" value="Protein arginine N-methyltransferase 6"/>
    <property type="match status" value="1"/>
</dbReference>
<dbReference type="InterPro" id="IPR029063">
    <property type="entry name" value="SAM-dependent_MTases_sf"/>
</dbReference>
<dbReference type="Pfam" id="PF22528">
    <property type="entry name" value="PRMT_C"/>
    <property type="match status" value="1"/>
</dbReference>
<dbReference type="GO" id="GO:0032259">
    <property type="term" value="P:methylation"/>
    <property type="evidence" value="ECO:0007669"/>
    <property type="project" value="UniProtKB-KW"/>
</dbReference>
<dbReference type="Proteomes" id="UP000825935">
    <property type="component" value="Chromosome 5"/>
</dbReference>
<gene>
    <name evidence="9" type="ORF">KP509_05G067400</name>
</gene>
<keyword evidence="10" id="KW-1185">Reference proteome</keyword>
<dbReference type="OrthoDB" id="7848332at2759"/>
<dbReference type="InterPro" id="IPR036236">
    <property type="entry name" value="Znf_C2H2_sf"/>
</dbReference>
<feature type="region of interest" description="Disordered" evidence="7">
    <location>
        <begin position="1"/>
        <end position="34"/>
    </location>
</feature>
<dbReference type="GO" id="GO:0005634">
    <property type="term" value="C:nucleus"/>
    <property type="evidence" value="ECO:0007669"/>
    <property type="project" value="TreeGrafter"/>
</dbReference>
<protein>
    <recommendedName>
        <fullName evidence="8">C2H2-type domain-containing protein</fullName>
    </recommendedName>
</protein>
<evidence type="ECO:0000256" key="4">
    <source>
        <dbReference type="ARBA" id="ARBA00047384"/>
    </source>
</evidence>
<evidence type="ECO:0000256" key="1">
    <source>
        <dbReference type="ARBA" id="ARBA00022603"/>
    </source>
</evidence>
<evidence type="ECO:0000256" key="2">
    <source>
        <dbReference type="ARBA" id="ARBA00022679"/>
    </source>
</evidence>
<dbReference type="InterPro" id="IPR041661">
    <property type="entry name" value="ZN622/Rei1/Reh1_Znf-C2H2"/>
</dbReference>
<comment type="caution">
    <text evidence="9">The sequence shown here is derived from an EMBL/GenBank/DDBJ whole genome shotgun (WGS) entry which is preliminary data.</text>
</comment>
<dbReference type="PROSITE" id="PS51678">
    <property type="entry name" value="SAM_MT_PRMT"/>
    <property type="match status" value="1"/>
</dbReference>
<evidence type="ECO:0000256" key="5">
    <source>
        <dbReference type="ARBA" id="ARBA00049303"/>
    </source>
</evidence>
<dbReference type="GO" id="GO:0042054">
    <property type="term" value="F:histone methyltransferase activity"/>
    <property type="evidence" value="ECO:0007669"/>
    <property type="project" value="TreeGrafter"/>
</dbReference>
<dbReference type="InterPro" id="IPR013087">
    <property type="entry name" value="Znf_C2H2_type"/>
</dbReference>
<evidence type="ECO:0000313" key="10">
    <source>
        <dbReference type="Proteomes" id="UP000825935"/>
    </source>
</evidence>
<dbReference type="PANTHER" id="PTHR11006">
    <property type="entry name" value="PROTEIN ARGININE N-METHYLTRANSFERASE"/>
    <property type="match status" value="1"/>
</dbReference>
<dbReference type="InterPro" id="IPR025799">
    <property type="entry name" value="Arg_MeTrfase"/>
</dbReference>
<dbReference type="Gene3D" id="2.70.160.11">
    <property type="entry name" value="Hnrnp arginine n-methyltransferase1"/>
    <property type="match status" value="1"/>
</dbReference>
<name>A0A8T2UTX9_CERRI</name>
<evidence type="ECO:0000313" key="9">
    <source>
        <dbReference type="EMBL" id="KAH7437356.1"/>
    </source>
</evidence>
<accession>A0A8T2UTX9</accession>
<keyword evidence="3 6" id="KW-0949">S-adenosyl-L-methionine</keyword>
<reference evidence="9" key="1">
    <citation type="submission" date="2021-08" db="EMBL/GenBank/DDBJ databases">
        <title>WGS assembly of Ceratopteris richardii.</title>
        <authorList>
            <person name="Marchant D.B."/>
            <person name="Chen G."/>
            <person name="Jenkins J."/>
            <person name="Shu S."/>
            <person name="Leebens-Mack J."/>
            <person name="Grimwood J."/>
            <person name="Schmutz J."/>
            <person name="Soltis P."/>
            <person name="Soltis D."/>
            <person name="Chen Z.-H."/>
        </authorList>
    </citation>
    <scope>NUCLEOTIDE SEQUENCE</scope>
    <source>
        <strain evidence="9">Whitten #5841</strain>
        <tissue evidence="9">Leaf</tissue>
    </source>
</reference>
<dbReference type="GO" id="GO:0035242">
    <property type="term" value="F:protein-arginine omega-N asymmetric methyltransferase activity"/>
    <property type="evidence" value="ECO:0007669"/>
    <property type="project" value="UniProtKB-EC"/>
</dbReference>
<feature type="compositionally biased region" description="Acidic residues" evidence="7">
    <location>
        <begin position="15"/>
        <end position="34"/>
    </location>
</feature>
<dbReference type="Gene3D" id="3.40.50.150">
    <property type="entry name" value="Vaccinia Virus protein VP39"/>
    <property type="match status" value="1"/>
</dbReference>
<keyword evidence="2 6" id="KW-0808">Transferase</keyword>
<dbReference type="Pfam" id="PF06325">
    <property type="entry name" value="PrmA"/>
    <property type="match status" value="1"/>
</dbReference>
<feature type="domain" description="C2H2-type" evidence="8">
    <location>
        <begin position="48"/>
        <end position="69"/>
    </location>
</feature>
<proteinExistence type="predicted"/>
<dbReference type="SUPFAM" id="SSF57667">
    <property type="entry name" value="beta-beta-alpha zinc fingers"/>
    <property type="match status" value="1"/>
</dbReference>